<name>A0A516NT30_9NOCA</name>
<protein>
    <submittedName>
        <fullName evidence="1">Uncharacterized protein</fullName>
    </submittedName>
</protein>
<dbReference type="KEGG" id="nod:FOH10_28195"/>
<gene>
    <name evidence="1" type="ORF">FOH10_28195</name>
</gene>
<dbReference type="RefSeq" id="WP_143982959.1">
    <property type="nucleotide sequence ID" value="NZ_CP041695.1"/>
</dbReference>
<evidence type="ECO:0000313" key="2">
    <source>
        <dbReference type="Proteomes" id="UP000317039"/>
    </source>
</evidence>
<reference evidence="1 2" key="1">
    <citation type="submission" date="2019-07" db="EMBL/GenBank/DDBJ databases">
        <title>Complete Genome Sequence and Methylome Analysis of Nocardia otitidis-caviarum NEB252.</title>
        <authorList>
            <person name="Fomenkov A."/>
            <person name="Anton B.P."/>
            <person name="Vincze T."/>
            <person name="Roberts R.J."/>
        </authorList>
    </citation>
    <scope>NUCLEOTIDE SEQUENCE [LARGE SCALE GENOMIC DNA]</scope>
    <source>
        <strain evidence="1 2">NEB252</strain>
    </source>
</reference>
<organism evidence="1 2">
    <name type="scientific">Nocardia otitidiscaviarum</name>
    <dbReference type="NCBI Taxonomy" id="1823"/>
    <lineage>
        <taxon>Bacteria</taxon>
        <taxon>Bacillati</taxon>
        <taxon>Actinomycetota</taxon>
        <taxon>Actinomycetes</taxon>
        <taxon>Mycobacteriales</taxon>
        <taxon>Nocardiaceae</taxon>
        <taxon>Nocardia</taxon>
    </lineage>
</organism>
<accession>A0A516NT30</accession>
<sequence>MTGAESAWRGRARVDDARRDRVDDPIGFLHRDDGVWPVGADGWPVTDMAVDVDQSCSDSTDRGRWR</sequence>
<dbReference type="AlphaFoldDB" id="A0A516NT30"/>
<proteinExistence type="predicted"/>
<dbReference type="EMBL" id="CP041695">
    <property type="protein sequence ID" value="QDP82034.1"/>
    <property type="molecule type" value="Genomic_DNA"/>
</dbReference>
<dbReference type="Proteomes" id="UP000317039">
    <property type="component" value="Chromosome"/>
</dbReference>
<dbReference type="GeneID" id="80336239"/>
<evidence type="ECO:0000313" key="1">
    <source>
        <dbReference type="EMBL" id="QDP82034.1"/>
    </source>
</evidence>